<keyword evidence="3" id="KW-0687">Ribonucleoprotein</keyword>
<comment type="caution">
    <text evidence="4">The sequence shown here is derived from an EMBL/GenBank/DDBJ whole genome shotgun (WGS) entry which is preliminary data.</text>
</comment>
<dbReference type="GO" id="GO:0006412">
    <property type="term" value="P:translation"/>
    <property type="evidence" value="ECO:0007669"/>
    <property type="project" value="InterPro"/>
</dbReference>
<proteinExistence type="predicted"/>
<keyword evidence="2" id="KW-0689">Ribosomal protein</keyword>
<keyword evidence="1" id="KW-0963">Cytoplasm</keyword>
<evidence type="ECO:0000256" key="3">
    <source>
        <dbReference type="ARBA" id="ARBA00023274"/>
    </source>
</evidence>
<name>A0A7J7F6Z8_DICBM</name>
<dbReference type="GO" id="GO:1990904">
    <property type="term" value="C:ribonucleoprotein complex"/>
    <property type="evidence" value="ECO:0007669"/>
    <property type="project" value="UniProtKB-KW"/>
</dbReference>
<organism evidence="4 5">
    <name type="scientific">Diceros bicornis minor</name>
    <name type="common">South-central black rhinoceros</name>
    <dbReference type="NCBI Taxonomy" id="77932"/>
    <lineage>
        <taxon>Eukaryota</taxon>
        <taxon>Metazoa</taxon>
        <taxon>Chordata</taxon>
        <taxon>Craniata</taxon>
        <taxon>Vertebrata</taxon>
        <taxon>Euteleostomi</taxon>
        <taxon>Mammalia</taxon>
        <taxon>Eutheria</taxon>
        <taxon>Laurasiatheria</taxon>
        <taxon>Perissodactyla</taxon>
        <taxon>Rhinocerotidae</taxon>
        <taxon>Diceros</taxon>
    </lineage>
</organism>
<accession>A0A7J7F6Z8</accession>
<evidence type="ECO:0000313" key="5">
    <source>
        <dbReference type="Proteomes" id="UP000551758"/>
    </source>
</evidence>
<dbReference type="InterPro" id="IPR001593">
    <property type="entry name" value="Ribosomal_eS1"/>
</dbReference>
<dbReference type="AlphaFoldDB" id="A0A7J7F6Z8"/>
<dbReference type="PANTHER" id="PTHR11830">
    <property type="entry name" value="40S RIBOSOMAL PROTEIN S3A"/>
    <property type="match status" value="1"/>
</dbReference>
<evidence type="ECO:0000313" key="4">
    <source>
        <dbReference type="EMBL" id="KAF5923803.1"/>
    </source>
</evidence>
<evidence type="ECO:0000256" key="2">
    <source>
        <dbReference type="ARBA" id="ARBA00022980"/>
    </source>
</evidence>
<protein>
    <submittedName>
        <fullName evidence="4">Uncharacterized protein</fullName>
    </submittedName>
</protein>
<dbReference type="Proteomes" id="UP000551758">
    <property type="component" value="Unassembled WGS sequence"/>
</dbReference>
<dbReference type="SMART" id="SM01397">
    <property type="entry name" value="Ribosomal_S3Ae"/>
    <property type="match status" value="1"/>
</dbReference>
<sequence length="213" mass="23485">MSQGTAAPGTKLEQAAFAHVSISKLQPSHIVSMASYISLMDNMEIVTIGESIYAHLIMMLEILTQFGMQCTSVNICKVEYIATNLDFPADFLQTKPVLKILQLKHPGQQKQCLTKGSAKGSKQKVVGPFSKKDWHDVKATAVFNMRNIWKTPVTRTQGTTLASDGLKGHVFEASFADLQNDEVACRKSKLITEDVQGKNCLTNFHGMDFTSTK</sequence>
<reference evidence="4 5" key="1">
    <citation type="journal article" date="2020" name="Mol. Biol. Evol.">
        <title>Interspecific Gene Flow and the Evolution of Specialization in Black and White Rhinoceros.</title>
        <authorList>
            <person name="Moodley Y."/>
            <person name="Westbury M.V."/>
            <person name="Russo I.M."/>
            <person name="Gopalakrishnan S."/>
            <person name="Rakotoarivelo A."/>
            <person name="Olsen R.A."/>
            <person name="Prost S."/>
            <person name="Tunstall T."/>
            <person name="Ryder O.A."/>
            <person name="Dalen L."/>
            <person name="Bruford M.W."/>
        </authorList>
    </citation>
    <scope>NUCLEOTIDE SEQUENCE [LARGE SCALE GENOMIC DNA]</scope>
    <source>
        <strain evidence="4">SBR-YM</strain>
        <tissue evidence="4">Skin</tissue>
    </source>
</reference>
<gene>
    <name evidence="4" type="ORF">HPG69_016291</name>
</gene>
<dbReference type="EMBL" id="JACDTQ010001128">
    <property type="protein sequence ID" value="KAF5923803.1"/>
    <property type="molecule type" value="Genomic_DNA"/>
</dbReference>
<dbReference type="GO" id="GO:0003735">
    <property type="term" value="F:structural constituent of ribosome"/>
    <property type="evidence" value="ECO:0007669"/>
    <property type="project" value="InterPro"/>
</dbReference>
<dbReference type="GO" id="GO:0005840">
    <property type="term" value="C:ribosome"/>
    <property type="evidence" value="ECO:0007669"/>
    <property type="project" value="UniProtKB-KW"/>
</dbReference>
<keyword evidence="5" id="KW-1185">Reference proteome</keyword>
<evidence type="ECO:0000256" key="1">
    <source>
        <dbReference type="ARBA" id="ARBA00022490"/>
    </source>
</evidence>
<dbReference type="Pfam" id="PF01015">
    <property type="entry name" value="Ribosomal_S3Ae"/>
    <property type="match status" value="1"/>
</dbReference>